<dbReference type="AlphaFoldDB" id="A0A383BX31"/>
<organism evidence="14">
    <name type="scientific">marine metagenome</name>
    <dbReference type="NCBI Taxonomy" id="408172"/>
    <lineage>
        <taxon>unclassified sequences</taxon>
        <taxon>metagenomes</taxon>
        <taxon>ecological metagenomes</taxon>
    </lineage>
</organism>
<keyword evidence="10 12" id="KW-0472">Membrane</keyword>
<dbReference type="Gene3D" id="1.20.120.350">
    <property type="entry name" value="Voltage-gated potassium channels. Chain C"/>
    <property type="match status" value="1"/>
</dbReference>
<keyword evidence="6" id="KW-0851">Voltage-gated channel</keyword>
<protein>
    <recommendedName>
        <fullName evidence="13">Ion transport domain-containing protein</fullName>
    </recommendedName>
</protein>
<evidence type="ECO:0000256" key="6">
    <source>
        <dbReference type="ARBA" id="ARBA00022882"/>
    </source>
</evidence>
<evidence type="ECO:0000256" key="4">
    <source>
        <dbReference type="ARBA" id="ARBA00022692"/>
    </source>
</evidence>
<reference evidence="14" key="1">
    <citation type="submission" date="2018-05" db="EMBL/GenBank/DDBJ databases">
        <authorList>
            <person name="Lanie J.A."/>
            <person name="Ng W.-L."/>
            <person name="Kazmierczak K.M."/>
            <person name="Andrzejewski T.M."/>
            <person name="Davidsen T.M."/>
            <person name="Wayne K.J."/>
            <person name="Tettelin H."/>
            <person name="Glass J.I."/>
            <person name="Rusch D."/>
            <person name="Podicherti R."/>
            <person name="Tsui H.-C.T."/>
            <person name="Winkler M.E."/>
        </authorList>
    </citation>
    <scope>NUCLEOTIDE SEQUENCE</scope>
</reference>
<keyword evidence="9" id="KW-0406">Ion transport</keyword>
<dbReference type="GO" id="GO:0008076">
    <property type="term" value="C:voltage-gated potassium channel complex"/>
    <property type="evidence" value="ECO:0007669"/>
    <property type="project" value="InterPro"/>
</dbReference>
<keyword evidence="11" id="KW-0407">Ion channel</keyword>
<feature type="domain" description="Ion transport" evidence="13">
    <location>
        <begin position="18"/>
        <end position="164"/>
    </location>
</feature>
<sequence>VRETLRTIIFGTDTKGGRLFDILLIIAIALSVLFTMVDSIPTYNEAYGEIFNQIEWAFTILFTLEYLVRIFCSLKASSYVFSILGFIDLLAILPSYLSLFVPGTQVLTVVRVLRVLRVFRVLKLAQYIGEADLLMTAIRASQRKIFIFLFFVMNVVVLLGSVMYLV</sequence>
<evidence type="ECO:0000256" key="3">
    <source>
        <dbReference type="ARBA" id="ARBA00022538"/>
    </source>
</evidence>
<evidence type="ECO:0000256" key="12">
    <source>
        <dbReference type="SAM" id="Phobius"/>
    </source>
</evidence>
<accession>A0A383BX31</accession>
<feature type="transmembrane region" description="Helical" evidence="12">
    <location>
        <begin position="20"/>
        <end position="41"/>
    </location>
</feature>
<evidence type="ECO:0000256" key="8">
    <source>
        <dbReference type="ARBA" id="ARBA00022989"/>
    </source>
</evidence>
<keyword evidence="2" id="KW-0813">Transport</keyword>
<dbReference type="PRINTS" id="PR00169">
    <property type="entry name" value="KCHANNEL"/>
</dbReference>
<dbReference type="GO" id="GO:0005249">
    <property type="term" value="F:voltage-gated potassium channel activity"/>
    <property type="evidence" value="ECO:0007669"/>
    <property type="project" value="InterPro"/>
</dbReference>
<keyword evidence="8 12" id="KW-1133">Transmembrane helix</keyword>
<dbReference type="SUPFAM" id="SSF81324">
    <property type="entry name" value="Voltage-gated potassium channels"/>
    <property type="match status" value="1"/>
</dbReference>
<evidence type="ECO:0000256" key="9">
    <source>
        <dbReference type="ARBA" id="ARBA00023065"/>
    </source>
</evidence>
<evidence type="ECO:0000256" key="7">
    <source>
        <dbReference type="ARBA" id="ARBA00022958"/>
    </source>
</evidence>
<feature type="transmembrane region" description="Helical" evidence="12">
    <location>
        <begin position="145"/>
        <end position="165"/>
    </location>
</feature>
<keyword evidence="3" id="KW-0633">Potassium transport</keyword>
<evidence type="ECO:0000256" key="1">
    <source>
        <dbReference type="ARBA" id="ARBA00004141"/>
    </source>
</evidence>
<dbReference type="GO" id="GO:0001508">
    <property type="term" value="P:action potential"/>
    <property type="evidence" value="ECO:0007669"/>
    <property type="project" value="TreeGrafter"/>
</dbReference>
<keyword evidence="4 12" id="KW-0812">Transmembrane</keyword>
<keyword evidence="7" id="KW-0630">Potassium</keyword>
<dbReference type="PANTHER" id="PTHR11537:SF254">
    <property type="entry name" value="POTASSIUM VOLTAGE-GATED CHANNEL PROTEIN SHAB"/>
    <property type="match status" value="1"/>
</dbReference>
<name>A0A383BX31_9ZZZZ</name>
<dbReference type="EMBL" id="UINC01203966">
    <property type="protein sequence ID" value="SVE24464.1"/>
    <property type="molecule type" value="Genomic_DNA"/>
</dbReference>
<keyword evidence="5" id="KW-0631">Potassium channel</keyword>
<dbReference type="PANTHER" id="PTHR11537">
    <property type="entry name" value="VOLTAGE-GATED POTASSIUM CHANNEL"/>
    <property type="match status" value="1"/>
</dbReference>
<evidence type="ECO:0000259" key="13">
    <source>
        <dbReference type="Pfam" id="PF00520"/>
    </source>
</evidence>
<feature type="non-terminal residue" evidence="14">
    <location>
        <position position="1"/>
    </location>
</feature>
<dbReference type="Pfam" id="PF00520">
    <property type="entry name" value="Ion_trans"/>
    <property type="match status" value="1"/>
</dbReference>
<evidence type="ECO:0000256" key="2">
    <source>
        <dbReference type="ARBA" id="ARBA00022448"/>
    </source>
</evidence>
<comment type="subcellular location">
    <subcellularLocation>
        <location evidence="1">Membrane</location>
        <topology evidence="1">Multi-pass membrane protein</topology>
    </subcellularLocation>
</comment>
<proteinExistence type="predicted"/>
<evidence type="ECO:0000256" key="5">
    <source>
        <dbReference type="ARBA" id="ARBA00022826"/>
    </source>
</evidence>
<feature type="transmembrane region" description="Helical" evidence="12">
    <location>
        <begin position="79"/>
        <end position="101"/>
    </location>
</feature>
<dbReference type="InterPro" id="IPR028325">
    <property type="entry name" value="VG_K_chnl"/>
</dbReference>
<gene>
    <name evidence="14" type="ORF">METZ01_LOCUS477318</name>
</gene>
<evidence type="ECO:0000256" key="11">
    <source>
        <dbReference type="ARBA" id="ARBA00023303"/>
    </source>
</evidence>
<feature type="non-terminal residue" evidence="14">
    <location>
        <position position="166"/>
    </location>
</feature>
<evidence type="ECO:0000313" key="14">
    <source>
        <dbReference type="EMBL" id="SVE24464.1"/>
    </source>
</evidence>
<dbReference type="InterPro" id="IPR027359">
    <property type="entry name" value="Volt_channel_dom_sf"/>
</dbReference>
<dbReference type="InterPro" id="IPR005821">
    <property type="entry name" value="Ion_trans_dom"/>
</dbReference>
<evidence type="ECO:0000256" key="10">
    <source>
        <dbReference type="ARBA" id="ARBA00023136"/>
    </source>
</evidence>